<dbReference type="Gene3D" id="2.60.420.10">
    <property type="entry name" value="Maltose phosphorylase, domain 3"/>
    <property type="match status" value="1"/>
</dbReference>
<sequence length="779" mass="86972">MQLSEGSRWIWVKDFPFQENCYCQFSEKFIVAEAGIPVLVHISADSQYALWVNGQFADFGQYADYPEFKVFDEIDITAFVTEGTNELLILAYYQGTDTSTYRKGPAGVIFDVTSGGQTLAVSGTQTRSRVASGFRNGPMELVSGQLGYSFEYNAAEDGKNEWLASVPVNGPAKLYPRPVPKLRIGGRAPASVVAQGFFMLHPAYREQTTAVKMQRAFLSAASLSEISEQNCVAPYVLAEGHPLRCAADSLSPVHAGENGIYIVIDLGAEESGCFELDLEAAAGTVVNIGYGEHLDDLRVRTSVGGRCFAAKYTCRKGRNKYTHFNKRFGCRYIALYIEAFRFTLYYAGIRPCEYPFREAGKFSCSDSLHNKIYEVCLRTLRLSAHEHYEDCPWREQALYSMDSRNQILCGYYAFGEYALPRESIRLLCLGLRPDGLLELCAPARVPCVIPSFSLIWILELYEYVLYSGDLTFAGEMWPCAETILRTFWRSARGRDLQGPMLGPGYWNFYEWAQGLSDGFPENLRDKNDYRNYDGPLSVFYILALSCMIKIAKLLHSGQISVHADSAPDSQEIDFLEKISWCELLYSGAVHSFHDAFWDSDAEAYCTYVVNGEKVHFSELMNALALYAGLVPQSHVRRVADLLSGRAACTPSLVPITLSYAIFKYEALLSVGGAYTDFVFGDVAEKWGSMLFRNATSFWETIDGAWAFDNAGSLCHGWSATPVVLYYKYLLGISPKECGFADYRFQPVKLKAPITAAGVIPRADHAPLHVEITHNGFNLS</sequence>
<dbReference type="InterPro" id="IPR008902">
    <property type="entry name" value="Rhamnosid_concanavalin"/>
</dbReference>
<dbReference type="PANTHER" id="PTHR34987">
    <property type="entry name" value="C, PUTATIVE (AFU_ORTHOLOGUE AFUA_3G02880)-RELATED"/>
    <property type="match status" value="1"/>
</dbReference>
<accession>A0A9D1IBG2</accession>
<name>A0A9D1IBG2_9CLOT</name>
<dbReference type="GO" id="GO:0016787">
    <property type="term" value="F:hydrolase activity"/>
    <property type="evidence" value="ECO:0007669"/>
    <property type="project" value="UniProtKB-KW"/>
</dbReference>
<evidence type="ECO:0000313" key="3">
    <source>
        <dbReference type="EMBL" id="HIU30370.1"/>
    </source>
</evidence>
<dbReference type="PANTHER" id="PTHR34987:SF2">
    <property type="entry name" value="B, PUTATIVE (AFU_ORTHOLOGUE AFUA_7G05040)-RELATED"/>
    <property type="match status" value="1"/>
</dbReference>
<keyword evidence="3" id="KW-0378">Hydrolase</keyword>
<dbReference type="InterPro" id="IPR012341">
    <property type="entry name" value="6hp_glycosidase-like_sf"/>
</dbReference>
<dbReference type="Pfam" id="PF05592">
    <property type="entry name" value="Bac_rhamnosid"/>
    <property type="match status" value="1"/>
</dbReference>
<dbReference type="EMBL" id="DVMM01000193">
    <property type="protein sequence ID" value="HIU30370.1"/>
    <property type="molecule type" value="Genomic_DNA"/>
</dbReference>
<evidence type="ECO:0000313" key="4">
    <source>
        <dbReference type="Proteomes" id="UP000824089"/>
    </source>
</evidence>
<gene>
    <name evidence="3" type="ORF">IAD50_08770</name>
</gene>
<comment type="caution">
    <text evidence="3">The sequence shown here is derived from an EMBL/GenBank/DDBJ whole genome shotgun (WGS) entry which is preliminary data.</text>
</comment>
<organism evidence="3 4">
    <name type="scientific">Candidatus Egerieisoma faecipullorum</name>
    <dbReference type="NCBI Taxonomy" id="2840963"/>
    <lineage>
        <taxon>Bacteria</taxon>
        <taxon>Bacillati</taxon>
        <taxon>Bacillota</taxon>
        <taxon>Clostridia</taxon>
        <taxon>Eubacteriales</taxon>
        <taxon>Clostridiaceae</taxon>
        <taxon>Clostridiaceae incertae sedis</taxon>
        <taxon>Candidatus Egerieisoma</taxon>
    </lineage>
</organism>
<reference evidence="3" key="2">
    <citation type="journal article" date="2021" name="PeerJ">
        <title>Extensive microbial diversity within the chicken gut microbiome revealed by metagenomics and culture.</title>
        <authorList>
            <person name="Gilroy R."/>
            <person name="Ravi A."/>
            <person name="Getino M."/>
            <person name="Pursley I."/>
            <person name="Horton D.L."/>
            <person name="Alikhan N.F."/>
            <person name="Baker D."/>
            <person name="Gharbi K."/>
            <person name="Hall N."/>
            <person name="Watson M."/>
            <person name="Adriaenssens E.M."/>
            <person name="Foster-Nyarko E."/>
            <person name="Jarju S."/>
            <person name="Secka A."/>
            <person name="Antonio M."/>
            <person name="Oren A."/>
            <person name="Chaudhuri R.R."/>
            <person name="La Ragione R."/>
            <person name="Hildebrand F."/>
            <person name="Pallen M.J."/>
        </authorList>
    </citation>
    <scope>NUCLEOTIDE SEQUENCE</scope>
    <source>
        <strain evidence="3">CHK195-4489</strain>
    </source>
</reference>
<dbReference type="SUPFAM" id="SSF48208">
    <property type="entry name" value="Six-hairpin glycosidases"/>
    <property type="match status" value="1"/>
</dbReference>
<evidence type="ECO:0000259" key="2">
    <source>
        <dbReference type="Pfam" id="PF17389"/>
    </source>
</evidence>
<dbReference type="Proteomes" id="UP000824089">
    <property type="component" value="Unassembled WGS sequence"/>
</dbReference>
<reference evidence="3" key="1">
    <citation type="submission" date="2020-10" db="EMBL/GenBank/DDBJ databases">
        <authorList>
            <person name="Gilroy R."/>
        </authorList>
    </citation>
    <scope>NUCLEOTIDE SEQUENCE</scope>
    <source>
        <strain evidence="3">CHK195-4489</strain>
    </source>
</reference>
<dbReference type="Gene3D" id="2.60.120.260">
    <property type="entry name" value="Galactose-binding domain-like"/>
    <property type="match status" value="2"/>
</dbReference>
<protein>
    <submittedName>
        <fullName evidence="3">Family 78 glycoside hydrolase catalytic domain</fullName>
    </submittedName>
</protein>
<dbReference type="Gene3D" id="1.50.10.10">
    <property type="match status" value="1"/>
</dbReference>
<dbReference type="InterPro" id="IPR008928">
    <property type="entry name" value="6-hairpin_glycosidase_sf"/>
</dbReference>
<dbReference type="Pfam" id="PF17389">
    <property type="entry name" value="Bac_rhamnosid6H"/>
    <property type="match status" value="1"/>
</dbReference>
<feature type="domain" description="Alpha-L-rhamnosidase six-hairpin glycosidase" evidence="2">
    <location>
        <begin position="358"/>
        <end position="728"/>
    </location>
</feature>
<evidence type="ECO:0000259" key="1">
    <source>
        <dbReference type="Pfam" id="PF05592"/>
    </source>
</evidence>
<dbReference type="InterPro" id="IPR035396">
    <property type="entry name" value="Bac_rhamnosid6H"/>
</dbReference>
<dbReference type="AlphaFoldDB" id="A0A9D1IBG2"/>
<proteinExistence type="predicted"/>
<dbReference type="GO" id="GO:0005975">
    <property type="term" value="P:carbohydrate metabolic process"/>
    <property type="evidence" value="ECO:0007669"/>
    <property type="project" value="InterPro"/>
</dbReference>
<feature type="domain" description="Alpha-L-rhamnosidase concanavalin-like" evidence="1">
    <location>
        <begin position="262"/>
        <end position="334"/>
    </location>
</feature>